<dbReference type="AlphaFoldDB" id="A0A1E4S6A0"/>
<accession>A0A1E4S6A0</accession>
<reference evidence="1 2" key="1">
    <citation type="journal article" date="2016" name="Proc. Natl. Acad. Sci. U.S.A.">
        <title>Comparative genomics of biotechnologically important yeasts.</title>
        <authorList>
            <person name="Riley R."/>
            <person name="Haridas S."/>
            <person name="Wolfe K.H."/>
            <person name="Lopes M.R."/>
            <person name="Hittinger C.T."/>
            <person name="Goeker M."/>
            <person name="Salamov A.A."/>
            <person name="Wisecaver J.H."/>
            <person name="Long T.M."/>
            <person name="Calvey C.H."/>
            <person name="Aerts A.L."/>
            <person name="Barry K.W."/>
            <person name="Choi C."/>
            <person name="Clum A."/>
            <person name="Coughlan A.Y."/>
            <person name="Deshpande S."/>
            <person name="Douglass A.P."/>
            <person name="Hanson S.J."/>
            <person name="Klenk H.-P."/>
            <person name="LaButti K.M."/>
            <person name="Lapidus A."/>
            <person name="Lindquist E.A."/>
            <person name="Lipzen A.M."/>
            <person name="Meier-Kolthoff J.P."/>
            <person name="Ohm R.A."/>
            <person name="Otillar R.P."/>
            <person name="Pangilinan J.L."/>
            <person name="Peng Y."/>
            <person name="Rokas A."/>
            <person name="Rosa C.A."/>
            <person name="Scheuner C."/>
            <person name="Sibirny A.A."/>
            <person name="Slot J.C."/>
            <person name="Stielow J.B."/>
            <person name="Sun H."/>
            <person name="Kurtzman C.P."/>
            <person name="Blackwell M."/>
            <person name="Grigoriev I.V."/>
            <person name="Jeffries T.W."/>
        </authorList>
    </citation>
    <scope>NUCLEOTIDE SEQUENCE [LARGE SCALE GENOMIC DNA]</scope>
    <source>
        <strain evidence="2">ATCC 18201 / CBS 1600 / BCRC 20928 / JCM 3617 / NBRC 0987 / NRRL Y-1542</strain>
    </source>
</reference>
<gene>
    <name evidence="1" type="ORF">CYBJADRAFT_68143</name>
</gene>
<protein>
    <submittedName>
        <fullName evidence="1">Uncharacterized protein</fullName>
    </submittedName>
</protein>
<organism evidence="1 2">
    <name type="scientific">Cyberlindnera jadinii (strain ATCC 18201 / CBS 1600 / BCRC 20928 / JCM 3617 / NBRC 0987 / NRRL Y-1542)</name>
    <name type="common">Torula yeast</name>
    <name type="synonym">Candida utilis</name>
    <dbReference type="NCBI Taxonomy" id="983966"/>
    <lineage>
        <taxon>Eukaryota</taxon>
        <taxon>Fungi</taxon>
        <taxon>Dikarya</taxon>
        <taxon>Ascomycota</taxon>
        <taxon>Saccharomycotina</taxon>
        <taxon>Saccharomycetes</taxon>
        <taxon>Phaffomycetales</taxon>
        <taxon>Phaffomycetaceae</taxon>
        <taxon>Cyberlindnera</taxon>
    </lineage>
</organism>
<name>A0A1E4S6A0_CYBJN</name>
<dbReference type="GeneID" id="30992252"/>
<dbReference type="EMBL" id="KV453927">
    <property type="protein sequence ID" value="ODV75047.1"/>
    <property type="molecule type" value="Genomic_DNA"/>
</dbReference>
<proteinExistence type="predicted"/>
<sequence length="174" mass="19367">MACLNVLASVYSSTEATKQQPRPGCGKWECCQLYIHFILDSRPVWIPYNDTQPLHTIIVPGRPNAAQSLLALVLAILARTRCCLWFDVMRKTNFAGSSSTNYGAQKERKTLTGGICPLRRFTGHREHANSGGRSYCDGFENGTGVVYAEHVRATESAVDCWCVDCPEHWRLKGS</sequence>
<dbReference type="Proteomes" id="UP000094389">
    <property type="component" value="Unassembled WGS sequence"/>
</dbReference>
<keyword evidence="2" id="KW-1185">Reference proteome</keyword>
<evidence type="ECO:0000313" key="1">
    <source>
        <dbReference type="EMBL" id="ODV75047.1"/>
    </source>
</evidence>
<dbReference type="RefSeq" id="XP_020072086.1">
    <property type="nucleotide sequence ID" value="XM_020217856.1"/>
</dbReference>
<evidence type="ECO:0000313" key="2">
    <source>
        <dbReference type="Proteomes" id="UP000094389"/>
    </source>
</evidence>